<accession>A0A8H6FPV1</accession>
<reference evidence="7 8" key="1">
    <citation type="journal article" date="2020" name="Genomics">
        <title>Complete, high-quality genomes from long-read metagenomic sequencing of two wolf lichen thalli reveals enigmatic genome architecture.</title>
        <authorList>
            <person name="McKenzie S.K."/>
            <person name="Walston R.F."/>
            <person name="Allen J.L."/>
        </authorList>
    </citation>
    <scope>NUCLEOTIDE SEQUENCE [LARGE SCALE GENOMIC DNA]</scope>
    <source>
        <strain evidence="7">WasteWater2</strain>
    </source>
</reference>
<organism evidence="7 8">
    <name type="scientific">Letharia columbiana</name>
    <dbReference type="NCBI Taxonomy" id="112416"/>
    <lineage>
        <taxon>Eukaryota</taxon>
        <taxon>Fungi</taxon>
        <taxon>Dikarya</taxon>
        <taxon>Ascomycota</taxon>
        <taxon>Pezizomycotina</taxon>
        <taxon>Lecanoromycetes</taxon>
        <taxon>OSLEUM clade</taxon>
        <taxon>Lecanoromycetidae</taxon>
        <taxon>Lecanorales</taxon>
        <taxon>Lecanorineae</taxon>
        <taxon>Parmeliaceae</taxon>
        <taxon>Letharia</taxon>
    </lineage>
</organism>
<dbReference type="Proteomes" id="UP000578531">
    <property type="component" value="Unassembled WGS sequence"/>
</dbReference>
<feature type="domain" description="O-methyltransferase dimerisation" evidence="6">
    <location>
        <begin position="65"/>
        <end position="133"/>
    </location>
</feature>
<dbReference type="PROSITE" id="PS51683">
    <property type="entry name" value="SAM_OMT_II"/>
    <property type="match status" value="1"/>
</dbReference>
<evidence type="ECO:0000259" key="5">
    <source>
        <dbReference type="Pfam" id="PF00891"/>
    </source>
</evidence>
<evidence type="ECO:0000256" key="3">
    <source>
        <dbReference type="ARBA" id="ARBA00022691"/>
    </source>
</evidence>
<feature type="domain" description="O-methyltransferase C-terminal" evidence="5">
    <location>
        <begin position="235"/>
        <end position="374"/>
    </location>
</feature>
<dbReference type="InterPro" id="IPR036388">
    <property type="entry name" value="WH-like_DNA-bd_sf"/>
</dbReference>
<dbReference type="SUPFAM" id="SSF46785">
    <property type="entry name" value="Winged helix' DNA-binding domain"/>
    <property type="match status" value="1"/>
</dbReference>
<feature type="active site" description="Proton acceptor" evidence="4">
    <location>
        <position position="304"/>
    </location>
</feature>
<comment type="caution">
    <text evidence="7">The sequence shown here is derived from an EMBL/GenBank/DDBJ whole genome shotgun (WGS) entry which is preliminary data.</text>
</comment>
<dbReference type="InterPro" id="IPR001077">
    <property type="entry name" value="COMT_C"/>
</dbReference>
<dbReference type="PANTHER" id="PTHR43712">
    <property type="entry name" value="PUTATIVE (AFU_ORTHOLOGUE AFUA_4G14580)-RELATED"/>
    <property type="match status" value="1"/>
</dbReference>
<evidence type="ECO:0000256" key="4">
    <source>
        <dbReference type="PIRSR" id="PIRSR005739-1"/>
    </source>
</evidence>
<dbReference type="GO" id="GO:0008171">
    <property type="term" value="F:O-methyltransferase activity"/>
    <property type="evidence" value="ECO:0007669"/>
    <property type="project" value="InterPro"/>
</dbReference>
<dbReference type="AlphaFoldDB" id="A0A8H6FPV1"/>
<evidence type="ECO:0000313" key="8">
    <source>
        <dbReference type="Proteomes" id="UP000578531"/>
    </source>
</evidence>
<dbReference type="PANTHER" id="PTHR43712:SF1">
    <property type="entry name" value="HYPOTHETICAL O-METHYLTRANSFERASE (EUROFUNG)-RELATED"/>
    <property type="match status" value="1"/>
</dbReference>
<dbReference type="RefSeq" id="XP_037161956.1">
    <property type="nucleotide sequence ID" value="XM_037311089.1"/>
</dbReference>
<keyword evidence="1" id="KW-0489">Methyltransferase</keyword>
<dbReference type="GeneID" id="59290850"/>
<protein>
    <recommendedName>
        <fullName evidence="9">O-methyltransferase</fullName>
    </recommendedName>
</protein>
<keyword evidence="2" id="KW-0808">Transferase</keyword>
<sequence length="405" mass="44805">MEVNLSSLSRQIETISKLPPEEVSEALSPDAARELRRNLNRLSVALESPGDIVDRIVYSPLDLVAIRLAVDLGIFKILADSQEPKSIQQLAGATGADATLLGRILRLLASIDAVAEAGPETYVATKISRAFTTAKGISGAGFFVDCLVHAWASLPATLAKSHYQNPTDHLHTGLQVGLRTDMHAFEWWSNHPKVFNDFNIFMTAQREGRAYWLDFYPFEQKLLAEPRDSEHDILFVDVGGALGSEIRELRKRYPALKGRMILQDRQQTIDHVSADSGMEAMVHDFFTPQPVTGARFYYLRNILHDWPEPLARLILQHTSSAMTPGTSRLLINELVVPLRGGGPFPPHSDFNMMSIVAGMERTEAQWKELLGSVGLEILEIWTGDGETESIIEAVAAVRDGLDVNG</sequence>
<dbReference type="InterPro" id="IPR036390">
    <property type="entry name" value="WH_DNA-bd_sf"/>
</dbReference>
<dbReference type="GO" id="GO:0032259">
    <property type="term" value="P:methylation"/>
    <property type="evidence" value="ECO:0007669"/>
    <property type="project" value="UniProtKB-KW"/>
</dbReference>
<evidence type="ECO:0000259" key="6">
    <source>
        <dbReference type="Pfam" id="PF08100"/>
    </source>
</evidence>
<dbReference type="EMBL" id="JACCJC010000047">
    <property type="protein sequence ID" value="KAF6232530.1"/>
    <property type="molecule type" value="Genomic_DNA"/>
</dbReference>
<dbReference type="PIRSF" id="PIRSF005739">
    <property type="entry name" value="O-mtase"/>
    <property type="match status" value="1"/>
</dbReference>
<keyword evidence="8" id="KW-1185">Reference proteome</keyword>
<evidence type="ECO:0000256" key="1">
    <source>
        <dbReference type="ARBA" id="ARBA00022603"/>
    </source>
</evidence>
<dbReference type="OrthoDB" id="1535081at2759"/>
<dbReference type="InterPro" id="IPR012967">
    <property type="entry name" value="COMT_dimerisation"/>
</dbReference>
<gene>
    <name evidence="7" type="ORF">HO173_009198</name>
</gene>
<dbReference type="InterPro" id="IPR029063">
    <property type="entry name" value="SAM-dependent_MTases_sf"/>
</dbReference>
<proteinExistence type="predicted"/>
<name>A0A8H6FPV1_9LECA</name>
<evidence type="ECO:0000256" key="2">
    <source>
        <dbReference type="ARBA" id="ARBA00022679"/>
    </source>
</evidence>
<dbReference type="SUPFAM" id="SSF53335">
    <property type="entry name" value="S-adenosyl-L-methionine-dependent methyltransferases"/>
    <property type="match status" value="1"/>
</dbReference>
<dbReference type="Gene3D" id="3.40.50.150">
    <property type="entry name" value="Vaccinia Virus protein VP39"/>
    <property type="match status" value="1"/>
</dbReference>
<dbReference type="Gene3D" id="1.10.10.10">
    <property type="entry name" value="Winged helix-like DNA-binding domain superfamily/Winged helix DNA-binding domain"/>
    <property type="match status" value="1"/>
</dbReference>
<keyword evidence="3" id="KW-0949">S-adenosyl-L-methionine</keyword>
<dbReference type="InterPro" id="IPR016461">
    <property type="entry name" value="COMT-like"/>
</dbReference>
<evidence type="ECO:0000313" key="7">
    <source>
        <dbReference type="EMBL" id="KAF6232530.1"/>
    </source>
</evidence>
<dbReference type="GO" id="GO:0046983">
    <property type="term" value="F:protein dimerization activity"/>
    <property type="evidence" value="ECO:0007669"/>
    <property type="project" value="InterPro"/>
</dbReference>
<evidence type="ECO:0008006" key="9">
    <source>
        <dbReference type="Google" id="ProtNLM"/>
    </source>
</evidence>
<dbReference type="Pfam" id="PF00891">
    <property type="entry name" value="Methyltransf_2"/>
    <property type="match status" value="1"/>
</dbReference>
<dbReference type="Pfam" id="PF08100">
    <property type="entry name" value="Dimerisation"/>
    <property type="match status" value="1"/>
</dbReference>